<keyword evidence="2" id="KW-1185">Reference proteome</keyword>
<geneLocation type="plasmid" evidence="1 2">
    <name>pRphaN771e</name>
</geneLocation>
<proteinExistence type="predicted"/>
<gene>
    <name evidence="1" type="ORF">AMC81_PE01027</name>
</gene>
<accession>A0ABM6CLN0</accession>
<evidence type="ECO:0000313" key="1">
    <source>
        <dbReference type="EMBL" id="ANL89269.1"/>
    </source>
</evidence>
<sequence length="53" mass="6036">MREFRTYGSVRGALSNERPYRDLTAAMLRLLRLPCSALSVARIPEIRLMAPLC</sequence>
<evidence type="ECO:0000313" key="2">
    <source>
        <dbReference type="Proteomes" id="UP000078551"/>
    </source>
</evidence>
<name>A0ABM6CLN0_9HYPH</name>
<keyword evidence="1" id="KW-0614">Plasmid</keyword>
<reference evidence="1 2" key="1">
    <citation type="submission" date="2015-11" db="EMBL/GenBank/DDBJ databases">
        <title>The limits of bacterial species coexistence and the symbiotic plasmid transference in sympatric Rhizobium populations.</title>
        <authorList>
            <person name="Perez-Carrascal O.M."/>
            <person name="VanInsberghe D."/>
            <person name="Juarez S."/>
            <person name="Polz M.F."/>
            <person name="Vinuesa P."/>
            <person name="Gonzalez V."/>
        </authorList>
    </citation>
    <scope>NUCLEOTIDE SEQUENCE [LARGE SCALE GENOMIC DNA]</scope>
    <source>
        <strain evidence="1 2">N771</strain>
        <plasmid evidence="1 2">pRphaN771e</plasmid>
    </source>
</reference>
<organism evidence="1 2">
    <name type="scientific">Rhizobium phaseoli</name>
    <dbReference type="NCBI Taxonomy" id="396"/>
    <lineage>
        <taxon>Bacteria</taxon>
        <taxon>Pseudomonadati</taxon>
        <taxon>Pseudomonadota</taxon>
        <taxon>Alphaproteobacteria</taxon>
        <taxon>Hyphomicrobiales</taxon>
        <taxon>Rhizobiaceae</taxon>
        <taxon>Rhizobium/Agrobacterium group</taxon>
        <taxon>Rhizobium</taxon>
    </lineage>
</organism>
<dbReference type="Proteomes" id="UP000078551">
    <property type="component" value="Plasmid pRphaN771e"/>
</dbReference>
<dbReference type="EMBL" id="CP013573">
    <property type="protein sequence ID" value="ANL89269.1"/>
    <property type="molecule type" value="Genomic_DNA"/>
</dbReference>
<protein>
    <submittedName>
        <fullName evidence="1">Uncharacterized protein</fullName>
    </submittedName>
</protein>